<dbReference type="GO" id="GO:0050661">
    <property type="term" value="F:NADP binding"/>
    <property type="evidence" value="ECO:0007669"/>
    <property type="project" value="InterPro"/>
</dbReference>
<dbReference type="PIRSF" id="PIRSF000103">
    <property type="entry name" value="HIBADH"/>
    <property type="match status" value="1"/>
</dbReference>
<keyword evidence="4" id="KW-0346">Stress response</keyword>
<evidence type="ECO:0000256" key="6">
    <source>
        <dbReference type="ARBA" id="ARBA00052582"/>
    </source>
</evidence>
<evidence type="ECO:0000256" key="8">
    <source>
        <dbReference type="ARBA" id="ARBA00056683"/>
    </source>
</evidence>
<evidence type="ECO:0000256" key="7">
    <source>
        <dbReference type="ARBA" id="ARBA00052769"/>
    </source>
</evidence>
<comment type="catalytic activity">
    <reaction evidence="7">
        <text>glycolate + NADP(+) = glyoxylate + NADPH + H(+)</text>
        <dbReference type="Rhea" id="RHEA:10992"/>
        <dbReference type="ChEBI" id="CHEBI:15378"/>
        <dbReference type="ChEBI" id="CHEBI:29805"/>
        <dbReference type="ChEBI" id="CHEBI:36655"/>
        <dbReference type="ChEBI" id="CHEBI:57783"/>
        <dbReference type="ChEBI" id="CHEBI:58349"/>
        <dbReference type="EC" id="1.1.1.79"/>
    </reaction>
</comment>
<dbReference type="PANTHER" id="PTHR43580:SF2">
    <property type="entry name" value="CYTOKINE-LIKE NUCLEAR FACTOR N-PAC"/>
    <property type="match status" value="1"/>
</dbReference>
<evidence type="ECO:0000256" key="1">
    <source>
        <dbReference type="ARBA" id="ARBA00007598"/>
    </source>
</evidence>
<feature type="active site" evidence="9">
    <location>
        <position position="174"/>
    </location>
</feature>
<dbReference type="STRING" id="564608.C1MHY7"/>
<evidence type="ECO:0000256" key="5">
    <source>
        <dbReference type="ARBA" id="ARBA00023027"/>
    </source>
</evidence>
<dbReference type="OMA" id="NALGCEY"/>
<dbReference type="InterPro" id="IPR008927">
    <property type="entry name" value="6-PGluconate_DH-like_C_sf"/>
</dbReference>
<feature type="domain" description="6-phosphogluconate dehydrogenase NADP-binding" evidence="10">
    <location>
        <begin position="9"/>
        <end position="165"/>
    </location>
</feature>
<reference evidence="12 13" key="1">
    <citation type="journal article" date="2009" name="Science">
        <title>Green evolution and dynamic adaptations revealed by genomes of the marine picoeukaryotes Micromonas.</title>
        <authorList>
            <person name="Worden A.Z."/>
            <person name="Lee J.H."/>
            <person name="Mock T."/>
            <person name="Rouze P."/>
            <person name="Simmons M.P."/>
            <person name="Aerts A.L."/>
            <person name="Allen A.E."/>
            <person name="Cuvelier M.L."/>
            <person name="Derelle E."/>
            <person name="Everett M.V."/>
            <person name="Foulon E."/>
            <person name="Grimwood J."/>
            <person name="Gundlach H."/>
            <person name="Henrissat B."/>
            <person name="Napoli C."/>
            <person name="McDonald S.M."/>
            <person name="Parker M.S."/>
            <person name="Rombauts S."/>
            <person name="Salamov A."/>
            <person name="Von Dassow P."/>
            <person name="Badger J.H."/>
            <person name="Coutinho P.M."/>
            <person name="Demir E."/>
            <person name="Dubchak I."/>
            <person name="Gentemann C."/>
            <person name="Eikrem W."/>
            <person name="Gready J.E."/>
            <person name="John U."/>
            <person name="Lanier W."/>
            <person name="Lindquist E.A."/>
            <person name="Lucas S."/>
            <person name="Mayer K.F."/>
            <person name="Moreau H."/>
            <person name="Not F."/>
            <person name="Otillar R."/>
            <person name="Panaud O."/>
            <person name="Pangilinan J."/>
            <person name="Paulsen I."/>
            <person name="Piegu B."/>
            <person name="Poliakov A."/>
            <person name="Robbens S."/>
            <person name="Schmutz J."/>
            <person name="Toulza E."/>
            <person name="Wyss T."/>
            <person name="Zelensky A."/>
            <person name="Zhou K."/>
            <person name="Armbrust E.V."/>
            <person name="Bhattacharya D."/>
            <person name="Goodenough U.W."/>
            <person name="Van de Peer Y."/>
            <person name="Grigoriev I.V."/>
        </authorList>
    </citation>
    <scope>NUCLEOTIDE SEQUENCE [LARGE SCALE GENOMIC DNA]</scope>
    <source>
        <strain evidence="12 13">CCMP1545</strain>
    </source>
</reference>
<keyword evidence="5" id="KW-0520">NAD</keyword>
<name>C1MHY7_MICPC</name>
<dbReference type="GeneID" id="9680830"/>
<dbReference type="GO" id="GO:0051287">
    <property type="term" value="F:NAD binding"/>
    <property type="evidence" value="ECO:0007669"/>
    <property type="project" value="InterPro"/>
</dbReference>
<comment type="function">
    <text evidence="8">Catalyzes the NADPH-dependent reduction of glyoxylate to glycolate as well as succinic semialdehyde (SSA) to gamma-hydroxybutyrate in vitro. May function in redox homeostasis and play a role in oxidative stress tolerance by detoxifying glyoxylate and SSA generated in glycolate metabolism and GABA metabolism, respectively.</text>
</comment>
<dbReference type="Proteomes" id="UP000001876">
    <property type="component" value="Unassembled WGS sequence"/>
</dbReference>
<dbReference type="eggNOG" id="KOG0409">
    <property type="taxonomic scope" value="Eukaryota"/>
</dbReference>
<sequence length="290" mass="29847">MASSSETIRVGFIGAGIMGVPMAKNLLKAGHGVTIWNRTASACDPVVAEGATLAASAAEACEKSDVIFVMVSDPAAALACAEAAAPGLSAGKGYVDVSTVDAATSTEIAALVRGTGAMFLEAPVSGSKAPAEQGALIFLAAGDRQLYDRVAPHLEVMGKAHFFLGDVGAGANMKLVVNSVMGSMMASFAEGLTLTEKAGLDRETLLEVISLGAINTPMYALKGPNMIKGAFPPAFPLKHQQKDMRLALELGEKLDVTMPVANAANEMYKVAQGKGKDDDDFSAVIVALEK</sequence>
<dbReference type="InterPro" id="IPR006115">
    <property type="entry name" value="6PGDH_NADP-bd"/>
</dbReference>
<organism evidence="13">
    <name type="scientific">Micromonas pusilla (strain CCMP1545)</name>
    <name type="common">Picoplanktonic green alga</name>
    <dbReference type="NCBI Taxonomy" id="564608"/>
    <lineage>
        <taxon>Eukaryota</taxon>
        <taxon>Viridiplantae</taxon>
        <taxon>Chlorophyta</taxon>
        <taxon>Mamiellophyceae</taxon>
        <taxon>Mamiellales</taxon>
        <taxon>Mamiellaceae</taxon>
        <taxon>Micromonas</taxon>
    </lineage>
</organism>
<dbReference type="GO" id="GO:0030267">
    <property type="term" value="F:glyoxylate reductase (NADPH) activity"/>
    <property type="evidence" value="ECO:0007669"/>
    <property type="project" value="UniProtKB-EC"/>
</dbReference>
<dbReference type="EMBL" id="GG663735">
    <property type="protein sequence ID" value="EEH60824.1"/>
    <property type="molecule type" value="Genomic_DNA"/>
</dbReference>
<dbReference type="Pfam" id="PF14833">
    <property type="entry name" value="NAD_binding_11"/>
    <property type="match status" value="1"/>
</dbReference>
<protein>
    <submittedName>
        <fullName evidence="12">Predicted protein</fullName>
    </submittedName>
</protein>
<keyword evidence="2" id="KW-0521">NADP</keyword>
<evidence type="ECO:0000313" key="13">
    <source>
        <dbReference type="Proteomes" id="UP000001876"/>
    </source>
</evidence>
<dbReference type="InterPro" id="IPR036291">
    <property type="entry name" value="NAD(P)-bd_dom_sf"/>
</dbReference>
<dbReference type="InterPro" id="IPR051265">
    <property type="entry name" value="HIBADH-related_NP60_sf"/>
</dbReference>
<dbReference type="AlphaFoldDB" id="C1MHY7"/>
<evidence type="ECO:0000313" key="12">
    <source>
        <dbReference type="EMBL" id="EEH60824.1"/>
    </source>
</evidence>
<keyword evidence="3" id="KW-0560">Oxidoreductase</keyword>
<comment type="similarity">
    <text evidence="1">Belongs to the HIBADH-related family. NP60 subfamily.</text>
</comment>
<comment type="catalytic activity">
    <reaction evidence="6">
        <text>4-hydroxybutanoate + NADP(+) = succinate semialdehyde + NADPH + H(+)</text>
        <dbReference type="Rhea" id="RHEA:26381"/>
        <dbReference type="ChEBI" id="CHEBI:15378"/>
        <dbReference type="ChEBI" id="CHEBI:16724"/>
        <dbReference type="ChEBI" id="CHEBI:57706"/>
        <dbReference type="ChEBI" id="CHEBI:57783"/>
        <dbReference type="ChEBI" id="CHEBI:58349"/>
        <dbReference type="EC" id="1.1.1.n11"/>
    </reaction>
</comment>
<evidence type="ECO:0000259" key="11">
    <source>
        <dbReference type="Pfam" id="PF14833"/>
    </source>
</evidence>
<dbReference type="Gene3D" id="3.40.50.720">
    <property type="entry name" value="NAD(P)-binding Rossmann-like Domain"/>
    <property type="match status" value="1"/>
</dbReference>
<evidence type="ECO:0000256" key="2">
    <source>
        <dbReference type="ARBA" id="ARBA00022857"/>
    </source>
</evidence>
<dbReference type="PANTHER" id="PTHR43580">
    <property type="entry name" value="OXIDOREDUCTASE GLYR1-RELATED"/>
    <property type="match status" value="1"/>
</dbReference>
<dbReference type="InterPro" id="IPR015815">
    <property type="entry name" value="HIBADH-related"/>
</dbReference>
<dbReference type="InterPro" id="IPR029154">
    <property type="entry name" value="HIBADH-like_NADP-bd"/>
</dbReference>
<dbReference type="FunFam" id="1.10.1040.10:FF:000016">
    <property type="entry name" value="Glyoxylate/succinic semialdehyde reductase 2"/>
    <property type="match status" value="1"/>
</dbReference>
<feature type="domain" description="3-hydroxyisobutyrate dehydrogenase-like NAD-binding" evidence="11">
    <location>
        <begin position="168"/>
        <end position="286"/>
    </location>
</feature>
<evidence type="ECO:0000256" key="4">
    <source>
        <dbReference type="ARBA" id="ARBA00023016"/>
    </source>
</evidence>
<dbReference type="SUPFAM" id="SSF51735">
    <property type="entry name" value="NAD(P)-binding Rossmann-fold domains"/>
    <property type="match status" value="1"/>
</dbReference>
<keyword evidence="13" id="KW-1185">Reference proteome</keyword>
<dbReference type="Gene3D" id="1.10.1040.10">
    <property type="entry name" value="N-(1-d-carboxylethyl)-l-norvaline Dehydrogenase, domain 2"/>
    <property type="match status" value="1"/>
</dbReference>
<evidence type="ECO:0000259" key="10">
    <source>
        <dbReference type="Pfam" id="PF03446"/>
    </source>
</evidence>
<dbReference type="GO" id="GO:0005737">
    <property type="term" value="C:cytoplasm"/>
    <property type="evidence" value="ECO:0007669"/>
    <property type="project" value="UniProtKB-ARBA"/>
</dbReference>
<evidence type="ECO:0000256" key="9">
    <source>
        <dbReference type="PIRSR" id="PIRSR000103-1"/>
    </source>
</evidence>
<dbReference type="RefSeq" id="XP_003055572.1">
    <property type="nucleotide sequence ID" value="XM_003055526.1"/>
</dbReference>
<accession>C1MHY7</accession>
<dbReference type="KEGG" id="mpp:MICPUCDRAFT_30929"/>
<gene>
    <name evidence="12" type="ORF">MICPUCDRAFT_30929</name>
</gene>
<dbReference type="InterPro" id="IPR013328">
    <property type="entry name" value="6PGD_dom2"/>
</dbReference>
<dbReference type="OrthoDB" id="435038at2759"/>
<evidence type="ECO:0000256" key="3">
    <source>
        <dbReference type="ARBA" id="ARBA00023002"/>
    </source>
</evidence>
<proteinExistence type="inferred from homology"/>
<dbReference type="FunFam" id="3.40.50.720:FF:000058">
    <property type="entry name" value="Putative oxidoreductase GLYR1 homolog"/>
    <property type="match status" value="1"/>
</dbReference>
<dbReference type="Pfam" id="PF03446">
    <property type="entry name" value="NAD_binding_2"/>
    <property type="match status" value="1"/>
</dbReference>
<dbReference type="SUPFAM" id="SSF48179">
    <property type="entry name" value="6-phosphogluconate dehydrogenase C-terminal domain-like"/>
    <property type="match status" value="1"/>
</dbReference>